<dbReference type="EMBL" id="NPEU01000039">
    <property type="protein sequence ID" value="RAI40536.1"/>
    <property type="molecule type" value="Genomic_DNA"/>
</dbReference>
<dbReference type="RefSeq" id="WP_111356223.1">
    <property type="nucleotide sequence ID" value="NZ_NHSK01000077.1"/>
</dbReference>
<dbReference type="OrthoDB" id="8455690at2"/>
<name>A0A327KRG3_9BRAD</name>
<comment type="caution">
    <text evidence="1">The sequence shown here is derived from an EMBL/GenBank/DDBJ whole genome shotgun (WGS) entry which is preliminary data.</text>
</comment>
<sequence>MRALLVAVAVALFGAAALNGFYVTGPALLELREDPRNETVTMVPHLRYGVDPTVIVLDLVSLGSTASMADVDRVMFQIAHTLRTRSFTAAHLAYRGSTKFILSGADFQEIGRDYGSQNPIYTIRTLPEKLYRADGTRAFGTWTGGVFGVLTKQMEDHQAMHVDWYLRDVAQAR</sequence>
<gene>
    <name evidence="1" type="ORF">CH338_05990</name>
</gene>
<accession>A0A327KRG3</accession>
<proteinExistence type="predicted"/>
<dbReference type="Proteomes" id="UP000248863">
    <property type="component" value="Unassembled WGS sequence"/>
</dbReference>
<protein>
    <submittedName>
        <fullName evidence="1">Uncharacterized protein</fullName>
    </submittedName>
</protein>
<evidence type="ECO:0000313" key="2">
    <source>
        <dbReference type="Proteomes" id="UP000248863"/>
    </source>
</evidence>
<reference evidence="1 2" key="1">
    <citation type="submission" date="2017-07" db="EMBL/GenBank/DDBJ databases">
        <title>Draft Genome Sequences of Select Purple Nonsulfur Bacteria.</title>
        <authorList>
            <person name="Lasarre B."/>
            <person name="Mckinlay J.B."/>
        </authorList>
    </citation>
    <scope>NUCLEOTIDE SEQUENCE [LARGE SCALE GENOMIC DNA]</scope>
    <source>
        <strain evidence="1 2">DSM 11907</strain>
    </source>
</reference>
<keyword evidence="2" id="KW-1185">Reference proteome</keyword>
<organism evidence="1 2">
    <name type="scientific">Rhodoplanes elegans</name>
    <dbReference type="NCBI Taxonomy" id="29408"/>
    <lineage>
        <taxon>Bacteria</taxon>
        <taxon>Pseudomonadati</taxon>
        <taxon>Pseudomonadota</taxon>
        <taxon>Alphaproteobacteria</taxon>
        <taxon>Hyphomicrobiales</taxon>
        <taxon>Nitrobacteraceae</taxon>
        <taxon>Rhodoplanes</taxon>
    </lineage>
</organism>
<dbReference type="AlphaFoldDB" id="A0A327KRG3"/>
<evidence type="ECO:0000313" key="1">
    <source>
        <dbReference type="EMBL" id="RAI40536.1"/>
    </source>
</evidence>